<dbReference type="InterPro" id="IPR022742">
    <property type="entry name" value="Hydrolase_4"/>
</dbReference>
<organism evidence="3 4">
    <name type="scientific">Mycena pura</name>
    <dbReference type="NCBI Taxonomy" id="153505"/>
    <lineage>
        <taxon>Eukaryota</taxon>
        <taxon>Fungi</taxon>
        <taxon>Dikarya</taxon>
        <taxon>Basidiomycota</taxon>
        <taxon>Agaricomycotina</taxon>
        <taxon>Agaricomycetes</taxon>
        <taxon>Agaricomycetidae</taxon>
        <taxon>Agaricales</taxon>
        <taxon>Marasmiineae</taxon>
        <taxon>Mycenaceae</taxon>
        <taxon>Mycena</taxon>
    </lineage>
</organism>
<keyword evidence="4" id="KW-1185">Reference proteome</keyword>
<protein>
    <submittedName>
        <fullName evidence="3">Lysophospholipase</fullName>
    </submittedName>
</protein>
<gene>
    <name evidence="3" type="ORF">GGX14DRAFT_549038</name>
</gene>
<dbReference type="AlphaFoldDB" id="A0AAD6YLT1"/>
<dbReference type="Gene3D" id="3.40.50.1820">
    <property type="entry name" value="alpha/beta hydrolase"/>
    <property type="match status" value="1"/>
</dbReference>
<accession>A0AAD6YLT1</accession>
<dbReference type="Proteomes" id="UP001219525">
    <property type="component" value="Unassembled WGS sequence"/>
</dbReference>
<sequence>MSISKATRSMSSFTEEWLLGVGGTSFYTRLYRPISSLRGALVFVHGYNEHTSRYERFHSAWAARGFAVFTYDLQGFGRTALDTPKSPKSAYGQMGAPLADLEWAIKHTQSLFPYVRLFLMGHSMGGGIVLYYVTSKSAARNRDTIQLISGVISSSPWLLLTNPSPTCKIFPNMHFSTPIRPKAISHDLSVGGSLRVDPWVREHGTFYSLYDMLKMNLFRDQGIYLDKEGHKNWPKALPLMLLHGTADDMNSCAASENFVKALYADDKRLILYPGAFHDLMTEPDIKEQYQEDCISWVETHLHSTPTSNVGGSRSAWKNADGDSG</sequence>
<reference evidence="3" key="1">
    <citation type="submission" date="2023-03" db="EMBL/GenBank/DDBJ databases">
        <title>Massive genome expansion in bonnet fungi (Mycena s.s.) driven by repeated elements and novel gene families across ecological guilds.</title>
        <authorList>
            <consortium name="Lawrence Berkeley National Laboratory"/>
            <person name="Harder C.B."/>
            <person name="Miyauchi S."/>
            <person name="Viragh M."/>
            <person name="Kuo A."/>
            <person name="Thoen E."/>
            <person name="Andreopoulos B."/>
            <person name="Lu D."/>
            <person name="Skrede I."/>
            <person name="Drula E."/>
            <person name="Henrissat B."/>
            <person name="Morin E."/>
            <person name="Kohler A."/>
            <person name="Barry K."/>
            <person name="LaButti K."/>
            <person name="Morin E."/>
            <person name="Salamov A."/>
            <person name="Lipzen A."/>
            <person name="Mereny Z."/>
            <person name="Hegedus B."/>
            <person name="Baldrian P."/>
            <person name="Stursova M."/>
            <person name="Weitz H."/>
            <person name="Taylor A."/>
            <person name="Grigoriev I.V."/>
            <person name="Nagy L.G."/>
            <person name="Martin F."/>
            <person name="Kauserud H."/>
        </authorList>
    </citation>
    <scope>NUCLEOTIDE SEQUENCE</scope>
    <source>
        <strain evidence="3">9144</strain>
    </source>
</reference>
<evidence type="ECO:0000313" key="3">
    <source>
        <dbReference type="EMBL" id="KAJ7223274.1"/>
    </source>
</evidence>
<evidence type="ECO:0000256" key="1">
    <source>
        <dbReference type="SAM" id="MobiDB-lite"/>
    </source>
</evidence>
<feature type="non-terminal residue" evidence="3">
    <location>
        <position position="324"/>
    </location>
</feature>
<feature type="region of interest" description="Disordered" evidence="1">
    <location>
        <begin position="303"/>
        <end position="324"/>
    </location>
</feature>
<dbReference type="SUPFAM" id="SSF53474">
    <property type="entry name" value="alpha/beta-Hydrolases"/>
    <property type="match status" value="1"/>
</dbReference>
<dbReference type="EMBL" id="JARJCW010000006">
    <property type="protein sequence ID" value="KAJ7223274.1"/>
    <property type="molecule type" value="Genomic_DNA"/>
</dbReference>
<dbReference type="InterPro" id="IPR051044">
    <property type="entry name" value="MAG_DAG_Lipase"/>
</dbReference>
<dbReference type="InterPro" id="IPR029058">
    <property type="entry name" value="AB_hydrolase_fold"/>
</dbReference>
<evidence type="ECO:0000313" key="4">
    <source>
        <dbReference type="Proteomes" id="UP001219525"/>
    </source>
</evidence>
<dbReference type="Pfam" id="PF12146">
    <property type="entry name" value="Hydrolase_4"/>
    <property type="match status" value="1"/>
</dbReference>
<dbReference type="PANTHER" id="PTHR11614">
    <property type="entry name" value="PHOSPHOLIPASE-RELATED"/>
    <property type="match status" value="1"/>
</dbReference>
<proteinExistence type="predicted"/>
<name>A0AAD6YLT1_9AGAR</name>
<comment type="caution">
    <text evidence="3">The sequence shown here is derived from an EMBL/GenBank/DDBJ whole genome shotgun (WGS) entry which is preliminary data.</text>
</comment>
<feature type="domain" description="Serine aminopeptidase S33" evidence="2">
    <location>
        <begin position="37"/>
        <end position="284"/>
    </location>
</feature>
<evidence type="ECO:0000259" key="2">
    <source>
        <dbReference type="Pfam" id="PF12146"/>
    </source>
</evidence>